<proteinExistence type="predicted"/>
<gene>
    <name evidence="1" type="ORF">IQ247_15885</name>
</gene>
<evidence type="ECO:0000313" key="2">
    <source>
        <dbReference type="Proteomes" id="UP000620559"/>
    </source>
</evidence>
<dbReference type="Proteomes" id="UP000620559">
    <property type="component" value="Unassembled WGS sequence"/>
</dbReference>
<comment type="caution">
    <text evidence="1">The sequence shown here is derived from an EMBL/GenBank/DDBJ whole genome shotgun (WGS) entry which is preliminary data.</text>
</comment>
<keyword evidence="2" id="KW-1185">Reference proteome</keyword>
<name>A0A8J7F4N2_9CYAN</name>
<dbReference type="AlphaFoldDB" id="A0A8J7F4N2"/>
<dbReference type="EMBL" id="JADEWL010000051">
    <property type="protein sequence ID" value="MBE9214128.1"/>
    <property type="molecule type" value="Genomic_DNA"/>
</dbReference>
<organism evidence="1 2">
    <name type="scientific">Plectonema cf. radiosum LEGE 06105</name>
    <dbReference type="NCBI Taxonomy" id="945769"/>
    <lineage>
        <taxon>Bacteria</taxon>
        <taxon>Bacillati</taxon>
        <taxon>Cyanobacteriota</taxon>
        <taxon>Cyanophyceae</taxon>
        <taxon>Oscillatoriophycideae</taxon>
        <taxon>Oscillatoriales</taxon>
        <taxon>Microcoleaceae</taxon>
        <taxon>Plectonema</taxon>
    </lineage>
</organism>
<sequence>MNYRLQSVKGYHDKRFVIEKSFESFDTCIFLDSDVRIIGPVPEDIKWLPGITARTGCNIIKHNTGTKLRVQFATIKQVAQRLDINLQETKWFHEFMFVVTKQAGAEKVFLKLWQNISTYFEMQGIYGGEGNVMGLAAAKAGLNIRFDSEDRFPFFKDNIEQIRVKMGQSNLADKQIYFQMHKEIEYPKVAIWRKIIDKIIRQVVFFYRLLKLRYFKHNSDLIEFH</sequence>
<dbReference type="RefSeq" id="WP_193921608.1">
    <property type="nucleotide sequence ID" value="NZ_JADEWL010000051.1"/>
</dbReference>
<evidence type="ECO:0000313" key="1">
    <source>
        <dbReference type="EMBL" id="MBE9214128.1"/>
    </source>
</evidence>
<protein>
    <submittedName>
        <fullName evidence="1">Uncharacterized protein</fullName>
    </submittedName>
</protein>
<reference evidence="1" key="1">
    <citation type="submission" date="2020-10" db="EMBL/GenBank/DDBJ databases">
        <authorList>
            <person name="Castelo-Branco R."/>
            <person name="Eusebio N."/>
            <person name="Adriana R."/>
            <person name="Vieira A."/>
            <person name="Brugerolle De Fraissinette N."/>
            <person name="Rezende De Castro R."/>
            <person name="Schneider M.P."/>
            <person name="Vasconcelos V."/>
            <person name="Leao P.N."/>
        </authorList>
    </citation>
    <scope>NUCLEOTIDE SEQUENCE</scope>
    <source>
        <strain evidence="1">LEGE 06105</strain>
    </source>
</reference>
<accession>A0A8J7F4N2</accession>